<evidence type="ECO:0000256" key="2">
    <source>
        <dbReference type="ARBA" id="ARBA00022801"/>
    </source>
</evidence>
<dbReference type="KEGG" id="tsv:DSM104635_01713"/>
<sequence length="494" mass="55103">MTTTTKQRRSAAELLGDPVQPTALDTIESAVLILGQSSGGDTSNGFEFYQRCGGTTCYVPELKIWLAFVDGVWSPTDPETLMQAFCADLVREAAEQYRDAKRGAIEDAKRALSRAGQLFDDRRIQERALKQARPHMSISSARFNRTPHLLGVANGVLNLKTLKLVMAPASEYISKRMGCVYDPHADAPMWNRFICEVLPNADERELLQRAIGAALFGVILDRAIVFLLGESGANGKSVLCNVLSRLFGDYHLTASADLLLQTKHDSDYKRELTALSMGARFVSINELPKHAVWDDKKIRDIASKDDLAARRLYGESFSFTPTHHVFVRGNFAPGSQDSSDAFWGRIIPVPFDVQIPRARQIGDLDEKIAARELAGVLNWALDGARAWRADGEASGSLGKLILPKVTIDTRERYRAKTDYVARWLGECTEEGDDFSEARPALFASYRDFCHASGLRNAGLDRELFDELEKRGFRRGARKGVRVLRGLRLRDERFT</sequence>
<feature type="domain" description="SF3 helicase" evidence="4">
    <location>
        <begin position="202"/>
        <end position="364"/>
    </location>
</feature>
<dbReference type="InterPro" id="IPR051620">
    <property type="entry name" value="ORF904-like_C"/>
</dbReference>
<dbReference type="PROSITE" id="PS51206">
    <property type="entry name" value="SF3_HELICASE_1"/>
    <property type="match status" value="1"/>
</dbReference>
<dbReference type="NCBIfam" id="TIGR01613">
    <property type="entry name" value="primase_Cterm"/>
    <property type="match status" value="1"/>
</dbReference>
<proteinExistence type="predicted"/>
<dbReference type="InterPro" id="IPR014015">
    <property type="entry name" value="Helicase_SF3_DNA-vir"/>
</dbReference>
<gene>
    <name evidence="5" type="ORF">DSM104635_01713</name>
</gene>
<dbReference type="EMBL" id="CP047045">
    <property type="protein sequence ID" value="QGZ94880.1"/>
    <property type="molecule type" value="Genomic_DNA"/>
</dbReference>
<dbReference type="InterPro" id="IPR027417">
    <property type="entry name" value="P-loop_NTPase"/>
</dbReference>
<dbReference type="GO" id="GO:0016787">
    <property type="term" value="F:hydrolase activity"/>
    <property type="evidence" value="ECO:0007669"/>
    <property type="project" value="UniProtKB-KW"/>
</dbReference>
<keyword evidence="2" id="KW-0378">Hydrolase</keyword>
<dbReference type="GO" id="GO:0005524">
    <property type="term" value="F:ATP binding"/>
    <property type="evidence" value="ECO:0007669"/>
    <property type="project" value="UniProtKB-KW"/>
</dbReference>
<dbReference type="InterPro" id="IPR014818">
    <property type="entry name" value="Phage/plasmid_primase_P4_C"/>
</dbReference>
<evidence type="ECO:0000256" key="3">
    <source>
        <dbReference type="ARBA" id="ARBA00022840"/>
    </source>
</evidence>
<dbReference type="PANTHER" id="PTHR35372">
    <property type="entry name" value="ATP BINDING PROTEIN-RELATED"/>
    <property type="match status" value="1"/>
</dbReference>
<name>A0A6I6MIG5_9CAUL</name>
<dbReference type="RefSeq" id="WP_158765782.1">
    <property type="nucleotide sequence ID" value="NZ_CP047045.1"/>
</dbReference>
<dbReference type="Pfam" id="PF08706">
    <property type="entry name" value="D5_N"/>
    <property type="match status" value="1"/>
</dbReference>
<evidence type="ECO:0000313" key="6">
    <source>
        <dbReference type="Proteomes" id="UP000431269"/>
    </source>
</evidence>
<evidence type="ECO:0000259" key="4">
    <source>
        <dbReference type="PROSITE" id="PS51206"/>
    </source>
</evidence>
<keyword evidence="1" id="KW-0547">Nucleotide-binding</keyword>
<keyword evidence="6" id="KW-1185">Reference proteome</keyword>
<dbReference type="Gene3D" id="3.40.50.300">
    <property type="entry name" value="P-loop containing nucleotide triphosphate hydrolases"/>
    <property type="match status" value="1"/>
</dbReference>
<evidence type="ECO:0000256" key="1">
    <source>
        <dbReference type="ARBA" id="ARBA00022741"/>
    </source>
</evidence>
<accession>A0A6I6MIG5</accession>
<reference evidence="6" key="1">
    <citation type="submission" date="2019-12" db="EMBL/GenBank/DDBJ databases">
        <title>Complete genome of Terracaulis silvestris 0127_4.</title>
        <authorList>
            <person name="Vieira S."/>
            <person name="Riedel T."/>
            <person name="Sproer C."/>
            <person name="Pascual J."/>
            <person name="Boedeker C."/>
            <person name="Overmann J."/>
        </authorList>
    </citation>
    <scope>NUCLEOTIDE SEQUENCE [LARGE SCALE GENOMIC DNA]</scope>
    <source>
        <strain evidence="6">0127_4</strain>
    </source>
</reference>
<dbReference type="InterPro" id="IPR006500">
    <property type="entry name" value="Helicase_put_C_phage/plasmid"/>
</dbReference>
<dbReference type="SMART" id="SM00885">
    <property type="entry name" value="D5_N"/>
    <property type="match status" value="1"/>
</dbReference>
<protein>
    <recommendedName>
        <fullName evidence="4">SF3 helicase domain-containing protein</fullName>
    </recommendedName>
</protein>
<keyword evidence="3" id="KW-0067">ATP-binding</keyword>
<organism evidence="5 6">
    <name type="scientific">Terricaulis silvestris</name>
    <dbReference type="NCBI Taxonomy" id="2686094"/>
    <lineage>
        <taxon>Bacteria</taxon>
        <taxon>Pseudomonadati</taxon>
        <taxon>Pseudomonadota</taxon>
        <taxon>Alphaproteobacteria</taxon>
        <taxon>Caulobacterales</taxon>
        <taxon>Caulobacteraceae</taxon>
        <taxon>Terricaulis</taxon>
    </lineage>
</organism>
<dbReference type="AlphaFoldDB" id="A0A6I6MIG5"/>
<dbReference type="PANTHER" id="PTHR35372:SF2">
    <property type="entry name" value="SF3 HELICASE DOMAIN-CONTAINING PROTEIN"/>
    <property type="match status" value="1"/>
</dbReference>
<dbReference type="Proteomes" id="UP000431269">
    <property type="component" value="Chromosome"/>
</dbReference>
<evidence type="ECO:0000313" key="5">
    <source>
        <dbReference type="EMBL" id="QGZ94880.1"/>
    </source>
</evidence>